<dbReference type="EMBL" id="JANFAV010000007">
    <property type="protein sequence ID" value="MCW6535522.1"/>
    <property type="molecule type" value="Genomic_DNA"/>
</dbReference>
<dbReference type="InterPro" id="IPR011009">
    <property type="entry name" value="Kinase-like_dom_sf"/>
</dbReference>
<organism evidence="2 3">
    <name type="scientific">Sphingomonas lycopersici</name>
    <dbReference type="NCBI Taxonomy" id="2951807"/>
    <lineage>
        <taxon>Bacteria</taxon>
        <taxon>Pseudomonadati</taxon>
        <taxon>Pseudomonadota</taxon>
        <taxon>Alphaproteobacteria</taxon>
        <taxon>Sphingomonadales</taxon>
        <taxon>Sphingomonadaceae</taxon>
        <taxon>Sphingomonas</taxon>
    </lineage>
</organism>
<dbReference type="InterPro" id="IPR041726">
    <property type="entry name" value="ACAD10_11_N"/>
</dbReference>
<dbReference type="Pfam" id="PF01636">
    <property type="entry name" value="APH"/>
    <property type="match status" value="1"/>
</dbReference>
<dbReference type="Gene3D" id="3.90.1200.10">
    <property type="match status" value="1"/>
</dbReference>
<dbReference type="PANTHER" id="PTHR21310:SF57">
    <property type="entry name" value="BLR2944 PROTEIN"/>
    <property type="match status" value="1"/>
</dbReference>
<dbReference type="AlphaFoldDB" id="A0AA41Z7P4"/>
<dbReference type="CDD" id="cd05154">
    <property type="entry name" value="ACAD10_11_N-like"/>
    <property type="match status" value="1"/>
</dbReference>
<evidence type="ECO:0000259" key="1">
    <source>
        <dbReference type="Pfam" id="PF01636"/>
    </source>
</evidence>
<gene>
    <name evidence="2" type="ORF">NEE01_12100</name>
</gene>
<dbReference type="Proteomes" id="UP001165565">
    <property type="component" value="Unassembled WGS sequence"/>
</dbReference>
<sequence length="330" mass="34745">MSEIAERLAALVPKLAGDGAEINGLTRLTGGASMETWAFSAVPAAGDAIPLILRRGTSPLARHPGKKPPLRIEAELIAAAVANGVPAPNVVHICSEPDGLGEAYIMARVSGETLGKRIATDPAFAPARAVLARQCGAALARIHATPPVAGVETLDVRATLSGYEETWRASGLVRPTIEAAFRWLERRVPTAGALTLVHGDFRNGNIMVGAQTGLAAVLDWELAHVGDPAEDIGWICCNSWRFGQPGKRVGGFGDLDDLLAGYVEAGGAPIDVARVDFWQMLGSLKWGVMTTMMHARWAADPSAGPERAVIGRRLSETEADIVAIIERSGS</sequence>
<feature type="domain" description="Aminoglycoside phosphotransferase" evidence="1">
    <location>
        <begin position="25"/>
        <end position="254"/>
    </location>
</feature>
<dbReference type="Gene3D" id="3.30.200.20">
    <property type="entry name" value="Phosphorylase Kinase, domain 1"/>
    <property type="match status" value="1"/>
</dbReference>
<dbReference type="InterPro" id="IPR002575">
    <property type="entry name" value="Aminoglycoside_PTrfase"/>
</dbReference>
<reference evidence="2" key="1">
    <citation type="submission" date="2022-06" db="EMBL/GenBank/DDBJ databases">
        <title>Sphingomonas sp. nov. isolated from rhizosphere soil of tomato.</title>
        <authorList>
            <person name="Dong H."/>
            <person name="Gao R."/>
        </authorList>
    </citation>
    <scope>NUCLEOTIDE SEQUENCE</scope>
    <source>
        <strain evidence="2">MMSM24</strain>
    </source>
</reference>
<proteinExistence type="predicted"/>
<evidence type="ECO:0000313" key="2">
    <source>
        <dbReference type="EMBL" id="MCW6535522.1"/>
    </source>
</evidence>
<accession>A0AA41Z7P4</accession>
<name>A0AA41Z7P4_9SPHN</name>
<dbReference type="InterPro" id="IPR051678">
    <property type="entry name" value="AGP_Transferase"/>
</dbReference>
<dbReference type="PANTHER" id="PTHR21310">
    <property type="entry name" value="AMINOGLYCOSIDE PHOSPHOTRANSFERASE-RELATED-RELATED"/>
    <property type="match status" value="1"/>
</dbReference>
<protein>
    <submittedName>
        <fullName evidence="2">Phosphotransferase family protein</fullName>
    </submittedName>
</protein>
<dbReference type="SUPFAM" id="SSF56112">
    <property type="entry name" value="Protein kinase-like (PK-like)"/>
    <property type="match status" value="1"/>
</dbReference>
<comment type="caution">
    <text evidence="2">The sequence shown here is derived from an EMBL/GenBank/DDBJ whole genome shotgun (WGS) entry which is preliminary data.</text>
</comment>
<dbReference type="RefSeq" id="WP_265269099.1">
    <property type="nucleotide sequence ID" value="NZ_JANFAV010000007.1"/>
</dbReference>
<keyword evidence="3" id="KW-1185">Reference proteome</keyword>
<evidence type="ECO:0000313" key="3">
    <source>
        <dbReference type="Proteomes" id="UP001165565"/>
    </source>
</evidence>